<dbReference type="GeneID" id="112691305"/>
<gene>
    <name evidence="3" type="primary">LOC112691305</name>
</gene>
<feature type="domain" description="Integrase catalytic" evidence="1">
    <location>
        <begin position="16"/>
        <end position="139"/>
    </location>
</feature>
<dbReference type="AlphaFoldDB" id="A0A8B8GF38"/>
<dbReference type="InterPro" id="IPR001584">
    <property type="entry name" value="Integrase_cat-core"/>
</dbReference>
<protein>
    <submittedName>
        <fullName evidence="3">Uncharacterized protein K02A2.6-like</fullName>
    </submittedName>
</protein>
<dbReference type="InterPro" id="IPR050951">
    <property type="entry name" value="Retrovirus_Pol_polyprotein"/>
</dbReference>
<sequence>MFRYALESQPNHGKWWVEAYPLGAATAAAITQTLEREFFARFGYPRVLLSDNGPQFTSDVWTSALNRFGVEGWTTLVYHPRANSVERRKQELKKCLRALLVNDNHRSWDQKLPSVLFTLHNRKNDRTGVSPSVLVFGHETKSSGDWALTVRSDSTPWVPATSDTNTGVNKSRGNRRLFAVGDQVFVKAHPLSKADQGFHAGFATKCHAKGKHRGDNRLRPSRTHLRSSLEDLVWQTTSQVNLLRQTRATLVGLRALFPPDTQPGLTVQQIGDVDTAVLRADPRLWVAYERGWRPVGGIRILAGQKQKIEQSF</sequence>
<dbReference type="SUPFAM" id="SSF53098">
    <property type="entry name" value="Ribonuclease H-like"/>
    <property type="match status" value="1"/>
</dbReference>
<dbReference type="PANTHER" id="PTHR37984">
    <property type="entry name" value="PROTEIN CBG26694"/>
    <property type="match status" value="1"/>
</dbReference>
<reference evidence="3" key="1">
    <citation type="submission" date="2025-08" db="UniProtKB">
        <authorList>
            <consortium name="RefSeq"/>
        </authorList>
    </citation>
    <scope>IDENTIFICATION</scope>
    <source>
        <tissue evidence="3">Whole body</tissue>
    </source>
</reference>
<dbReference type="PROSITE" id="PS50994">
    <property type="entry name" value="INTEGRASE"/>
    <property type="match status" value="1"/>
</dbReference>
<organism evidence="2 3">
    <name type="scientific">Sipha flava</name>
    <name type="common">yellow sugarcane aphid</name>
    <dbReference type="NCBI Taxonomy" id="143950"/>
    <lineage>
        <taxon>Eukaryota</taxon>
        <taxon>Metazoa</taxon>
        <taxon>Ecdysozoa</taxon>
        <taxon>Arthropoda</taxon>
        <taxon>Hexapoda</taxon>
        <taxon>Insecta</taxon>
        <taxon>Pterygota</taxon>
        <taxon>Neoptera</taxon>
        <taxon>Paraneoptera</taxon>
        <taxon>Hemiptera</taxon>
        <taxon>Sternorrhyncha</taxon>
        <taxon>Aphidomorpha</taxon>
        <taxon>Aphidoidea</taxon>
        <taxon>Aphididae</taxon>
        <taxon>Sipha</taxon>
    </lineage>
</organism>
<dbReference type="Gene3D" id="3.30.420.10">
    <property type="entry name" value="Ribonuclease H-like superfamily/Ribonuclease H"/>
    <property type="match status" value="1"/>
</dbReference>
<evidence type="ECO:0000313" key="2">
    <source>
        <dbReference type="Proteomes" id="UP000694846"/>
    </source>
</evidence>
<dbReference type="InterPro" id="IPR012337">
    <property type="entry name" value="RNaseH-like_sf"/>
</dbReference>
<evidence type="ECO:0000313" key="3">
    <source>
        <dbReference type="RefSeq" id="XP_025421257.1"/>
    </source>
</evidence>
<keyword evidence="2" id="KW-1185">Reference proteome</keyword>
<dbReference type="PANTHER" id="PTHR37984:SF5">
    <property type="entry name" value="PROTEIN NYNRIN-LIKE"/>
    <property type="match status" value="1"/>
</dbReference>
<proteinExistence type="predicted"/>
<dbReference type="InterPro" id="IPR036397">
    <property type="entry name" value="RNaseH_sf"/>
</dbReference>
<dbReference type="RefSeq" id="XP_025421257.1">
    <property type="nucleotide sequence ID" value="XM_025565472.1"/>
</dbReference>
<dbReference type="GO" id="GO:0003676">
    <property type="term" value="F:nucleic acid binding"/>
    <property type="evidence" value="ECO:0007669"/>
    <property type="project" value="InterPro"/>
</dbReference>
<evidence type="ECO:0000259" key="1">
    <source>
        <dbReference type="PROSITE" id="PS50994"/>
    </source>
</evidence>
<name>A0A8B8GF38_9HEMI</name>
<dbReference type="Proteomes" id="UP000694846">
    <property type="component" value="Unplaced"/>
</dbReference>
<dbReference type="GO" id="GO:0015074">
    <property type="term" value="P:DNA integration"/>
    <property type="evidence" value="ECO:0007669"/>
    <property type="project" value="InterPro"/>
</dbReference>
<accession>A0A8B8GF38</accession>
<dbReference type="OrthoDB" id="6612506at2759"/>